<proteinExistence type="inferred from homology"/>
<dbReference type="Proteomes" id="UP001417504">
    <property type="component" value="Unassembled WGS sequence"/>
</dbReference>
<comment type="function">
    <text evidence="4">Dirigent proteins impart stereoselectivity on the phenoxy radical-coupling reaction, yielding optically active lignans from two molecules of coniferyl alcohol in the biosynthesis of lignans, flavonolignans, and alkaloids and thus plays a central role in plant secondary metabolism.</text>
</comment>
<comment type="subunit">
    <text evidence="2 4">Homodimer.</text>
</comment>
<evidence type="ECO:0000313" key="6">
    <source>
        <dbReference type="Proteomes" id="UP001417504"/>
    </source>
</evidence>
<comment type="caution">
    <text evidence="5">The sequence shown here is derived from an EMBL/GenBank/DDBJ whole genome shotgun (WGS) entry which is preliminary data.</text>
</comment>
<dbReference type="AlphaFoldDB" id="A0AAP0NZ53"/>
<accession>A0AAP0NZ53</accession>
<dbReference type="GO" id="GO:0048046">
    <property type="term" value="C:apoplast"/>
    <property type="evidence" value="ECO:0007669"/>
    <property type="project" value="UniProtKB-SubCell"/>
</dbReference>
<evidence type="ECO:0000256" key="2">
    <source>
        <dbReference type="ARBA" id="ARBA00011738"/>
    </source>
</evidence>
<gene>
    <name evidence="5" type="ORF">Sjap_013466</name>
</gene>
<name>A0AAP0NZ53_9MAGN</name>
<reference evidence="5 6" key="1">
    <citation type="submission" date="2024-01" db="EMBL/GenBank/DDBJ databases">
        <title>Genome assemblies of Stephania.</title>
        <authorList>
            <person name="Yang L."/>
        </authorList>
    </citation>
    <scope>NUCLEOTIDE SEQUENCE [LARGE SCALE GENOMIC DNA]</scope>
    <source>
        <strain evidence="5">QJT</strain>
        <tissue evidence="5">Leaf</tissue>
    </source>
</reference>
<keyword evidence="6" id="KW-1185">Reference proteome</keyword>
<evidence type="ECO:0000256" key="3">
    <source>
        <dbReference type="ARBA" id="ARBA00022525"/>
    </source>
</evidence>
<comment type="similarity">
    <text evidence="1 4">Belongs to the plant dirigent protein family.</text>
</comment>
<dbReference type="InterPro" id="IPR004265">
    <property type="entry name" value="Dirigent"/>
</dbReference>
<organism evidence="5 6">
    <name type="scientific">Stephania japonica</name>
    <dbReference type="NCBI Taxonomy" id="461633"/>
    <lineage>
        <taxon>Eukaryota</taxon>
        <taxon>Viridiplantae</taxon>
        <taxon>Streptophyta</taxon>
        <taxon>Embryophyta</taxon>
        <taxon>Tracheophyta</taxon>
        <taxon>Spermatophyta</taxon>
        <taxon>Magnoliopsida</taxon>
        <taxon>Ranunculales</taxon>
        <taxon>Menispermaceae</taxon>
        <taxon>Menispermoideae</taxon>
        <taxon>Cissampelideae</taxon>
        <taxon>Stephania</taxon>
    </lineage>
</organism>
<evidence type="ECO:0000256" key="4">
    <source>
        <dbReference type="RuleBase" id="RU363099"/>
    </source>
</evidence>
<keyword evidence="4" id="KW-0052">Apoplast</keyword>
<keyword evidence="3 4" id="KW-0964">Secreted</keyword>
<sequence>MHHITEGSNPSALAVTGIATNPAVNGQVPLAKPNGAVALVNNKVPSGAGIPELKIAKMTVIDAELSEGQLVGSGVLGKAQGFYVSTSVDGTCYTMAFTAMFESTQNFDSLNFFGVLRTAVSDSQLAIMGGTGKYVDAKGFATVKTIHSSNGSEPLLEFTVYLS</sequence>
<dbReference type="Gene3D" id="2.40.480.10">
    <property type="entry name" value="Allene oxide cyclase-like"/>
    <property type="match status" value="1"/>
</dbReference>
<evidence type="ECO:0000256" key="1">
    <source>
        <dbReference type="ARBA" id="ARBA00010746"/>
    </source>
</evidence>
<comment type="subcellular location">
    <subcellularLocation>
        <location evidence="4">Secreted</location>
        <location evidence="4">Extracellular space</location>
        <location evidence="4">Apoplast</location>
    </subcellularLocation>
</comment>
<dbReference type="PANTHER" id="PTHR46215:SF5">
    <property type="entry name" value="DIRIGENT PROTEIN"/>
    <property type="match status" value="1"/>
</dbReference>
<dbReference type="Pfam" id="PF03018">
    <property type="entry name" value="Dirigent"/>
    <property type="match status" value="1"/>
</dbReference>
<dbReference type="GO" id="GO:0009699">
    <property type="term" value="P:phenylpropanoid biosynthetic process"/>
    <property type="evidence" value="ECO:0007669"/>
    <property type="project" value="UniProtKB-ARBA"/>
</dbReference>
<dbReference type="InterPro" id="IPR044859">
    <property type="entry name" value="Allene_oxi_cyc_Dirigent"/>
</dbReference>
<protein>
    <recommendedName>
        <fullName evidence="4">Dirigent protein</fullName>
    </recommendedName>
</protein>
<evidence type="ECO:0000313" key="5">
    <source>
        <dbReference type="EMBL" id="KAK9123864.1"/>
    </source>
</evidence>
<dbReference type="PANTHER" id="PTHR46215">
    <property type="entry name" value="DIRIGENT PROTEIN 24-RELATED"/>
    <property type="match status" value="1"/>
</dbReference>
<dbReference type="EMBL" id="JBBNAE010000005">
    <property type="protein sequence ID" value="KAK9123864.1"/>
    <property type="molecule type" value="Genomic_DNA"/>
</dbReference>